<reference evidence="2" key="1">
    <citation type="submission" date="2022-03" db="EMBL/GenBank/DDBJ databases">
        <authorList>
            <person name="Martin C."/>
        </authorList>
    </citation>
    <scope>NUCLEOTIDE SEQUENCE</scope>
</reference>
<dbReference type="AlphaFoldDB" id="A0A8S4NWS4"/>
<dbReference type="GO" id="GO:0005634">
    <property type="term" value="C:nucleus"/>
    <property type="evidence" value="ECO:0007669"/>
    <property type="project" value="TreeGrafter"/>
</dbReference>
<dbReference type="InterPro" id="IPR011256">
    <property type="entry name" value="Reg_factor_effector_dom_sf"/>
</dbReference>
<protein>
    <submittedName>
        <fullName evidence="2">Uncharacterized protein</fullName>
    </submittedName>
</protein>
<name>A0A8S4NWS4_OWEFU</name>
<evidence type="ECO:0000313" key="3">
    <source>
        <dbReference type="Proteomes" id="UP000749559"/>
    </source>
</evidence>
<dbReference type="PANTHER" id="PTHR15949:SF3">
    <property type="entry name" value="TESTIS-EXPRESSED PROTEIN 264"/>
    <property type="match status" value="1"/>
</dbReference>
<dbReference type="OrthoDB" id="2140079at2759"/>
<evidence type="ECO:0000313" key="2">
    <source>
        <dbReference type="EMBL" id="CAH1784963.1"/>
    </source>
</evidence>
<feature type="compositionally biased region" description="Basic and acidic residues" evidence="1">
    <location>
        <begin position="227"/>
        <end position="246"/>
    </location>
</feature>
<dbReference type="Proteomes" id="UP000749559">
    <property type="component" value="Unassembled WGS sequence"/>
</dbReference>
<evidence type="ECO:0000256" key="1">
    <source>
        <dbReference type="SAM" id="MobiDB-lite"/>
    </source>
</evidence>
<proteinExistence type="predicted"/>
<dbReference type="PANTHER" id="PTHR15949">
    <property type="entry name" value="TESTIS-EXPRESSED PROTEIN 264"/>
    <property type="match status" value="1"/>
</dbReference>
<comment type="caution">
    <text evidence="2">The sequence shown here is derived from an EMBL/GenBank/DDBJ whole genome shotgun (WGS) entry which is preliminary data.</text>
</comment>
<dbReference type="EMBL" id="CAIIXF020000005">
    <property type="protein sequence ID" value="CAH1784963.1"/>
    <property type="molecule type" value="Genomic_DNA"/>
</dbReference>
<sequence length="312" mass="34516">MYLSFEMATSNGVESRIFENIVVGAGKPPIGQVTVAYKFARGSYKQAGNIFTQVIALAPDNRTFGIYYDDPKAVPEDKLRYIVGTIISEGDQKIDTEIREKFLRNDYKVTHFPEVSNAVKTQFPFNTMISVFIAISRVYPALGQYIQENRLCAHPMLEIYDCNTIHFMAPLAKQDEFYVPETGQGKEAEGEDESQSQPEGEIKLEGQQEAVKGQPIAEKVEAVIAPKDSKITDEPQMCKKNIDEQSKGSTSENVNIIQDPAVTSDGDGVKGDMSEVKCEGSITPGSTASSSSFEEVDPEELKKDIEKVQKSE</sequence>
<feature type="region of interest" description="Disordered" evidence="1">
    <location>
        <begin position="182"/>
        <end position="201"/>
    </location>
</feature>
<feature type="region of interest" description="Disordered" evidence="1">
    <location>
        <begin position="223"/>
        <end position="312"/>
    </location>
</feature>
<dbReference type="GO" id="GO:0005789">
    <property type="term" value="C:endoplasmic reticulum membrane"/>
    <property type="evidence" value="ECO:0007669"/>
    <property type="project" value="TreeGrafter"/>
</dbReference>
<accession>A0A8S4NWS4</accession>
<dbReference type="SUPFAM" id="SSF55136">
    <property type="entry name" value="Probable bacterial effector-binding domain"/>
    <property type="match status" value="1"/>
</dbReference>
<feature type="compositionally biased region" description="Basic and acidic residues" evidence="1">
    <location>
        <begin position="267"/>
        <end position="278"/>
    </location>
</feature>
<feature type="compositionally biased region" description="Low complexity" evidence="1">
    <location>
        <begin position="280"/>
        <end position="292"/>
    </location>
</feature>
<organism evidence="2 3">
    <name type="scientific">Owenia fusiformis</name>
    <name type="common">Polychaete worm</name>
    <dbReference type="NCBI Taxonomy" id="6347"/>
    <lineage>
        <taxon>Eukaryota</taxon>
        <taxon>Metazoa</taxon>
        <taxon>Spiralia</taxon>
        <taxon>Lophotrochozoa</taxon>
        <taxon>Annelida</taxon>
        <taxon>Polychaeta</taxon>
        <taxon>Sedentaria</taxon>
        <taxon>Canalipalpata</taxon>
        <taxon>Sabellida</taxon>
        <taxon>Oweniida</taxon>
        <taxon>Oweniidae</taxon>
        <taxon>Owenia</taxon>
    </lineage>
</organism>
<gene>
    <name evidence="2" type="ORF">OFUS_LOCUS11082</name>
</gene>
<feature type="compositionally biased region" description="Basic and acidic residues" evidence="1">
    <location>
        <begin position="299"/>
        <end position="312"/>
    </location>
</feature>
<dbReference type="GO" id="GO:0061709">
    <property type="term" value="P:reticulophagy"/>
    <property type="evidence" value="ECO:0007669"/>
    <property type="project" value="TreeGrafter"/>
</dbReference>
<dbReference type="Gene3D" id="3.20.80.10">
    <property type="entry name" value="Regulatory factor, effector binding domain"/>
    <property type="match status" value="1"/>
</dbReference>
<keyword evidence="3" id="KW-1185">Reference proteome</keyword>
<dbReference type="GO" id="GO:0005657">
    <property type="term" value="C:replication fork"/>
    <property type="evidence" value="ECO:0007669"/>
    <property type="project" value="TreeGrafter"/>
</dbReference>
<feature type="compositionally biased region" description="Polar residues" evidence="1">
    <location>
        <begin position="247"/>
        <end position="256"/>
    </location>
</feature>
<dbReference type="GO" id="GO:0106300">
    <property type="term" value="P:protein-DNA covalent cross-linking repair"/>
    <property type="evidence" value="ECO:0007669"/>
    <property type="project" value="TreeGrafter"/>
</dbReference>
<dbReference type="GO" id="GO:0000421">
    <property type="term" value="C:autophagosome membrane"/>
    <property type="evidence" value="ECO:0007669"/>
    <property type="project" value="TreeGrafter"/>
</dbReference>